<organism evidence="1 2">
    <name type="scientific">Pleurodeles waltl</name>
    <name type="common">Iberian ribbed newt</name>
    <dbReference type="NCBI Taxonomy" id="8319"/>
    <lineage>
        <taxon>Eukaryota</taxon>
        <taxon>Metazoa</taxon>
        <taxon>Chordata</taxon>
        <taxon>Craniata</taxon>
        <taxon>Vertebrata</taxon>
        <taxon>Euteleostomi</taxon>
        <taxon>Amphibia</taxon>
        <taxon>Batrachia</taxon>
        <taxon>Caudata</taxon>
        <taxon>Salamandroidea</taxon>
        <taxon>Salamandridae</taxon>
        <taxon>Pleurodelinae</taxon>
        <taxon>Pleurodeles</taxon>
    </lineage>
</organism>
<feature type="non-terminal residue" evidence="1">
    <location>
        <position position="1"/>
    </location>
</feature>
<accession>A0AAV7LIX6</accession>
<gene>
    <name evidence="1" type="ORF">NDU88_004097</name>
</gene>
<dbReference type="Proteomes" id="UP001066276">
    <property type="component" value="Chromosome 11"/>
</dbReference>
<name>A0AAV7LIX6_PLEWA</name>
<sequence length="51" mass="5453">TPPVKGSGKKLLSLPITRQSSIVGTEVESHHTDDVLSHYTGSQAVRVPSVR</sequence>
<evidence type="ECO:0000313" key="2">
    <source>
        <dbReference type="Proteomes" id="UP001066276"/>
    </source>
</evidence>
<dbReference type="EMBL" id="JANPWB010000015">
    <property type="protein sequence ID" value="KAJ1090969.1"/>
    <property type="molecule type" value="Genomic_DNA"/>
</dbReference>
<keyword evidence="2" id="KW-1185">Reference proteome</keyword>
<dbReference type="AlphaFoldDB" id="A0AAV7LIX6"/>
<proteinExistence type="predicted"/>
<reference evidence="1" key="1">
    <citation type="journal article" date="2022" name="bioRxiv">
        <title>Sequencing and chromosome-scale assembly of the giantPleurodeles waltlgenome.</title>
        <authorList>
            <person name="Brown T."/>
            <person name="Elewa A."/>
            <person name="Iarovenko S."/>
            <person name="Subramanian E."/>
            <person name="Araus A.J."/>
            <person name="Petzold A."/>
            <person name="Susuki M."/>
            <person name="Suzuki K.-i.T."/>
            <person name="Hayashi T."/>
            <person name="Toyoda A."/>
            <person name="Oliveira C."/>
            <person name="Osipova E."/>
            <person name="Leigh N.D."/>
            <person name="Simon A."/>
            <person name="Yun M.H."/>
        </authorList>
    </citation>
    <scope>NUCLEOTIDE SEQUENCE</scope>
    <source>
        <strain evidence="1">20211129_DDA</strain>
        <tissue evidence="1">Liver</tissue>
    </source>
</reference>
<feature type="non-terminal residue" evidence="1">
    <location>
        <position position="51"/>
    </location>
</feature>
<evidence type="ECO:0000313" key="1">
    <source>
        <dbReference type="EMBL" id="KAJ1090969.1"/>
    </source>
</evidence>
<protein>
    <submittedName>
        <fullName evidence="1">Uncharacterized protein</fullName>
    </submittedName>
</protein>
<comment type="caution">
    <text evidence="1">The sequence shown here is derived from an EMBL/GenBank/DDBJ whole genome shotgun (WGS) entry which is preliminary data.</text>
</comment>